<evidence type="ECO:0008006" key="5">
    <source>
        <dbReference type="Google" id="ProtNLM"/>
    </source>
</evidence>
<accession>A0AA35LL93</accession>
<feature type="chain" id="PRO_5041467947" description="Cystatin domain-containing protein" evidence="2">
    <location>
        <begin position="25"/>
        <end position="207"/>
    </location>
</feature>
<organism evidence="3 4">
    <name type="scientific">Podarcis lilfordi</name>
    <name type="common">Lilford's wall lizard</name>
    <dbReference type="NCBI Taxonomy" id="74358"/>
    <lineage>
        <taxon>Eukaryota</taxon>
        <taxon>Metazoa</taxon>
        <taxon>Chordata</taxon>
        <taxon>Craniata</taxon>
        <taxon>Vertebrata</taxon>
        <taxon>Euteleostomi</taxon>
        <taxon>Lepidosauria</taxon>
        <taxon>Squamata</taxon>
        <taxon>Bifurcata</taxon>
        <taxon>Unidentata</taxon>
        <taxon>Episquamata</taxon>
        <taxon>Laterata</taxon>
        <taxon>Lacertibaenia</taxon>
        <taxon>Lacertidae</taxon>
        <taxon>Podarcis</taxon>
    </lineage>
</organism>
<feature type="signal peptide" evidence="2">
    <location>
        <begin position="1"/>
        <end position="24"/>
    </location>
</feature>
<sequence length="207" mass="24050">MTRSWLCLPLLLLGVLLLGQPAWGAQEEENQPDSGDGGQWHCCRGPAPRPLTSEEEYEERAKHDRLTLKNEEHSQFLRDYFKRKITDYFNAQNPKHFYKLYEDAEFKIKDAPGFIMEFTVYMVKTNCTRDDEELLRPSPRGRIRHYDYMGESSSAEDLSDCHPLSDEDEEIQKCTFSMYVGGQGEGGRHHVVGHRCREVKIVEESED</sequence>
<reference evidence="3" key="1">
    <citation type="submission" date="2022-12" db="EMBL/GenBank/DDBJ databases">
        <authorList>
            <person name="Alioto T."/>
            <person name="Alioto T."/>
            <person name="Gomez Garrido J."/>
        </authorList>
    </citation>
    <scope>NUCLEOTIDE SEQUENCE</scope>
</reference>
<evidence type="ECO:0000313" key="3">
    <source>
        <dbReference type="EMBL" id="CAI5797922.1"/>
    </source>
</evidence>
<keyword evidence="2" id="KW-0732">Signal</keyword>
<evidence type="ECO:0000313" key="4">
    <source>
        <dbReference type="Proteomes" id="UP001178461"/>
    </source>
</evidence>
<name>A0AA35LL93_9SAUR</name>
<dbReference type="Proteomes" id="UP001178461">
    <property type="component" value="Chromosome 16"/>
</dbReference>
<dbReference type="AlphaFoldDB" id="A0AA35LL93"/>
<gene>
    <name evidence="3" type="ORF">PODLI_1B041698</name>
</gene>
<protein>
    <recommendedName>
        <fullName evidence="5">Cystatin domain-containing protein</fullName>
    </recommendedName>
</protein>
<evidence type="ECO:0000256" key="2">
    <source>
        <dbReference type="SAM" id="SignalP"/>
    </source>
</evidence>
<keyword evidence="4" id="KW-1185">Reference proteome</keyword>
<evidence type="ECO:0000256" key="1">
    <source>
        <dbReference type="SAM" id="MobiDB-lite"/>
    </source>
</evidence>
<dbReference type="EMBL" id="OX395143">
    <property type="protein sequence ID" value="CAI5797922.1"/>
    <property type="molecule type" value="Genomic_DNA"/>
</dbReference>
<feature type="region of interest" description="Disordered" evidence="1">
    <location>
        <begin position="26"/>
        <end position="63"/>
    </location>
</feature>
<proteinExistence type="predicted"/>